<evidence type="ECO:0000259" key="3">
    <source>
        <dbReference type="Pfam" id="PF07786"/>
    </source>
</evidence>
<dbReference type="EMBL" id="MU825898">
    <property type="protein sequence ID" value="KAJ7383508.1"/>
    <property type="molecule type" value="Genomic_DNA"/>
</dbReference>
<feature type="transmembrane region" description="Helical" evidence="1">
    <location>
        <begin position="169"/>
        <end position="190"/>
    </location>
</feature>
<keyword evidence="1" id="KW-0472">Membrane</keyword>
<protein>
    <recommendedName>
        <fullName evidence="3">Heparan-alpha-glucosaminide N-acetyltransferase catalytic domain-containing protein</fullName>
    </recommendedName>
</protein>
<feature type="transmembrane region" description="Helical" evidence="1">
    <location>
        <begin position="233"/>
        <end position="253"/>
    </location>
</feature>
<dbReference type="PANTHER" id="PTHR31061:SF24">
    <property type="entry name" value="LD22376P"/>
    <property type="match status" value="1"/>
</dbReference>
<dbReference type="Proteomes" id="UP001163046">
    <property type="component" value="Unassembled WGS sequence"/>
</dbReference>
<dbReference type="InterPro" id="IPR012429">
    <property type="entry name" value="HGSNAT_cat"/>
</dbReference>
<dbReference type="PANTHER" id="PTHR31061">
    <property type="entry name" value="LD22376P"/>
    <property type="match status" value="1"/>
</dbReference>
<comment type="caution">
    <text evidence="4">The sequence shown here is derived from an EMBL/GenBank/DDBJ whole genome shotgun (WGS) entry which is preliminary data.</text>
</comment>
<sequence>MELRADDDRVFMAFSLIFLILAALSTQRLGVGSQSAVPIEKHKDVDKPLPRDTALLMIIFDMKRPVIVLGISSNCHKCDLQPLKENLQKSTNLTVETDFPFTLAVNDSHGKRLCPKYNLLANWKLFHDTESLINADLGSPNFSGPVDGSDHDEMPEKPKKQRLKSLDTFRGIALTIMIFVNSGGGGYYFFKHARWNGLTVADLVFPWFMWIMGVSMVISFQSLRQRQVRPMTIFVKILRRAIILFGLGLFVSNYADLAHYRIPGVLQRFAACYFIIAILQLVINPGTDSVLPVGAWWNPVRDIVALWGQWLVMLGVLAIYVIVTFALKMPGCPRGYIGPGGIADPDSYNCTGGNAGYIDRHLFGSQHITSIRPKTYNTKFLTIQKVPWVPCHLPSWCSLEFSGCITIGLTGTDNDGIIPLNKNLWSVSFIFATGGMAFLLLAY</sequence>
<dbReference type="AlphaFoldDB" id="A0A9W9ZKP8"/>
<feature type="transmembrane region" description="Helical" evidence="1">
    <location>
        <begin position="303"/>
        <end position="327"/>
    </location>
</feature>
<feature type="transmembrane region" description="Helical" evidence="1">
    <location>
        <begin position="424"/>
        <end position="442"/>
    </location>
</feature>
<keyword evidence="5" id="KW-1185">Reference proteome</keyword>
<reference evidence="4" key="1">
    <citation type="submission" date="2023-01" db="EMBL/GenBank/DDBJ databases">
        <title>Genome assembly of the deep-sea coral Lophelia pertusa.</title>
        <authorList>
            <person name="Herrera S."/>
            <person name="Cordes E."/>
        </authorList>
    </citation>
    <scope>NUCLEOTIDE SEQUENCE</scope>
    <source>
        <strain evidence="4">USNM1676648</strain>
        <tissue evidence="4">Polyp</tissue>
    </source>
</reference>
<evidence type="ECO:0000313" key="4">
    <source>
        <dbReference type="EMBL" id="KAJ7383508.1"/>
    </source>
</evidence>
<accession>A0A9W9ZKP8</accession>
<dbReference type="Pfam" id="PF07786">
    <property type="entry name" value="HGSNAT_cat"/>
    <property type="match status" value="1"/>
</dbReference>
<proteinExistence type="predicted"/>
<dbReference type="OrthoDB" id="2149840at2759"/>
<evidence type="ECO:0000313" key="5">
    <source>
        <dbReference type="Proteomes" id="UP001163046"/>
    </source>
</evidence>
<keyword evidence="1" id="KW-1133">Transmembrane helix</keyword>
<gene>
    <name evidence="4" type="ORF">OS493_027674</name>
</gene>
<feature type="transmembrane region" description="Helical" evidence="1">
    <location>
        <begin position="202"/>
        <end position="221"/>
    </location>
</feature>
<feature type="chain" id="PRO_5040740574" description="Heparan-alpha-glucosaminide N-acetyltransferase catalytic domain-containing protein" evidence="2">
    <location>
        <begin position="31"/>
        <end position="443"/>
    </location>
</feature>
<feature type="domain" description="Heparan-alpha-glucosaminide N-acetyltransferase catalytic" evidence="3">
    <location>
        <begin position="162"/>
        <end position="256"/>
    </location>
</feature>
<keyword evidence="1" id="KW-0812">Transmembrane</keyword>
<evidence type="ECO:0000256" key="1">
    <source>
        <dbReference type="SAM" id="Phobius"/>
    </source>
</evidence>
<organism evidence="4 5">
    <name type="scientific">Desmophyllum pertusum</name>
    <dbReference type="NCBI Taxonomy" id="174260"/>
    <lineage>
        <taxon>Eukaryota</taxon>
        <taxon>Metazoa</taxon>
        <taxon>Cnidaria</taxon>
        <taxon>Anthozoa</taxon>
        <taxon>Hexacorallia</taxon>
        <taxon>Scleractinia</taxon>
        <taxon>Caryophylliina</taxon>
        <taxon>Caryophylliidae</taxon>
        <taxon>Desmophyllum</taxon>
    </lineage>
</organism>
<feature type="signal peptide" evidence="2">
    <location>
        <begin position="1"/>
        <end position="30"/>
    </location>
</feature>
<keyword evidence="2" id="KW-0732">Signal</keyword>
<evidence type="ECO:0000256" key="2">
    <source>
        <dbReference type="SAM" id="SignalP"/>
    </source>
</evidence>
<name>A0A9W9ZKP8_9CNID</name>